<protein>
    <recommendedName>
        <fullName evidence="2">Alpha-carbonic anhydrase domain-containing protein</fullName>
    </recommendedName>
</protein>
<reference evidence="4" key="2">
    <citation type="journal article" date="2017" name="Nat. Plants">
        <title>The Aegilops tauschii genome reveals multiple impacts of transposons.</title>
        <authorList>
            <person name="Zhao G."/>
            <person name="Zou C."/>
            <person name="Li K."/>
            <person name="Wang K."/>
            <person name="Li T."/>
            <person name="Gao L."/>
            <person name="Zhang X."/>
            <person name="Wang H."/>
            <person name="Yang Z."/>
            <person name="Liu X."/>
            <person name="Jiang W."/>
            <person name="Mao L."/>
            <person name="Kong X."/>
            <person name="Jiao Y."/>
            <person name="Jia J."/>
        </authorList>
    </citation>
    <scope>NUCLEOTIDE SEQUENCE [LARGE SCALE GENOMIC DNA]</scope>
    <source>
        <strain evidence="4">cv. AL8/78</strain>
    </source>
</reference>
<dbReference type="Pfam" id="PF00194">
    <property type="entry name" value="Carb_anhydrase"/>
    <property type="match status" value="1"/>
</dbReference>
<dbReference type="Gene3D" id="3.10.200.10">
    <property type="entry name" value="Alpha carbonic anhydrase"/>
    <property type="match status" value="1"/>
</dbReference>
<dbReference type="PROSITE" id="PS51144">
    <property type="entry name" value="ALPHA_CA_2"/>
    <property type="match status" value="1"/>
</dbReference>
<proteinExistence type="predicted"/>
<feature type="compositionally biased region" description="Polar residues" evidence="1">
    <location>
        <begin position="1"/>
        <end position="21"/>
    </location>
</feature>
<dbReference type="Proteomes" id="UP000015105">
    <property type="component" value="Chromosome 7D"/>
</dbReference>
<reference evidence="3" key="4">
    <citation type="submission" date="2019-03" db="UniProtKB">
        <authorList>
            <consortium name="EnsemblPlants"/>
        </authorList>
    </citation>
    <scope>IDENTIFICATION</scope>
</reference>
<organism evidence="3 4">
    <name type="scientific">Aegilops tauschii subsp. strangulata</name>
    <name type="common">Goatgrass</name>
    <dbReference type="NCBI Taxonomy" id="200361"/>
    <lineage>
        <taxon>Eukaryota</taxon>
        <taxon>Viridiplantae</taxon>
        <taxon>Streptophyta</taxon>
        <taxon>Embryophyta</taxon>
        <taxon>Tracheophyta</taxon>
        <taxon>Spermatophyta</taxon>
        <taxon>Magnoliopsida</taxon>
        <taxon>Liliopsida</taxon>
        <taxon>Poales</taxon>
        <taxon>Poaceae</taxon>
        <taxon>BOP clade</taxon>
        <taxon>Pooideae</taxon>
        <taxon>Triticodae</taxon>
        <taxon>Triticeae</taxon>
        <taxon>Triticinae</taxon>
        <taxon>Aegilops</taxon>
    </lineage>
</organism>
<evidence type="ECO:0000259" key="2">
    <source>
        <dbReference type="PROSITE" id="PS51144"/>
    </source>
</evidence>
<evidence type="ECO:0000256" key="1">
    <source>
        <dbReference type="SAM" id="MobiDB-lite"/>
    </source>
</evidence>
<reference evidence="3" key="5">
    <citation type="journal article" date="2021" name="G3 (Bethesda)">
        <title>Aegilops tauschii genome assembly Aet v5.0 features greater sequence contiguity and improved annotation.</title>
        <authorList>
            <person name="Wang L."/>
            <person name="Zhu T."/>
            <person name="Rodriguez J.C."/>
            <person name="Deal K.R."/>
            <person name="Dubcovsky J."/>
            <person name="McGuire P.E."/>
            <person name="Lux T."/>
            <person name="Spannagl M."/>
            <person name="Mayer K.F.X."/>
            <person name="Baldrich P."/>
            <person name="Meyers B.C."/>
            <person name="Huo N."/>
            <person name="Gu Y.Q."/>
            <person name="Zhou H."/>
            <person name="Devos K.M."/>
            <person name="Bennetzen J.L."/>
            <person name="Unver T."/>
            <person name="Budak H."/>
            <person name="Gulick P.J."/>
            <person name="Galiba G."/>
            <person name="Kalapos B."/>
            <person name="Nelson D.R."/>
            <person name="Li P."/>
            <person name="You F.M."/>
            <person name="Luo M.C."/>
            <person name="Dvorak J."/>
        </authorList>
    </citation>
    <scope>NUCLEOTIDE SEQUENCE [LARGE SCALE GENOMIC DNA]</scope>
    <source>
        <strain evidence="3">cv. AL8/78</strain>
    </source>
</reference>
<keyword evidence="4" id="KW-1185">Reference proteome</keyword>
<dbReference type="EnsemblPlants" id="AET7Gv20235900.1">
    <property type="protein sequence ID" value="AET7Gv20235900.1"/>
    <property type="gene ID" value="AET7Gv20235900"/>
</dbReference>
<name>A0A453QM04_AEGTS</name>
<dbReference type="CDD" id="cd03124">
    <property type="entry name" value="alpha_CA_prokaryotic_like"/>
    <property type="match status" value="1"/>
</dbReference>
<dbReference type="PANTHER" id="PTHR18952:SF253">
    <property type="entry name" value="OS08G0470200 PROTEIN"/>
    <property type="match status" value="1"/>
</dbReference>
<evidence type="ECO:0000313" key="4">
    <source>
        <dbReference type="Proteomes" id="UP000015105"/>
    </source>
</evidence>
<dbReference type="Gramene" id="AET7Gv20235900.1">
    <property type="protein sequence ID" value="AET7Gv20235900.1"/>
    <property type="gene ID" value="AET7Gv20235900"/>
</dbReference>
<dbReference type="InterPro" id="IPR023561">
    <property type="entry name" value="Carbonic_anhydrase_a-class"/>
</dbReference>
<dbReference type="GO" id="GO:0006730">
    <property type="term" value="P:one-carbon metabolic process"/>
    <property type="evidence" value="ECO:0007669"/>
    <property type="project" value="TreeGrafter"/>
</dbReference>
<dbReference type="SMART" id="SM01057">
    <property type="entry name" value="Carb_anhydrase"/>
    <property type="match status" value="1"/>
</dbReference>
<dbReference type="GO" id="GO:0008270">
    <property type="term" value="F:zinc ion binding"/>
    <property type="evidence" value="ECO:0007669"/>
    <property type="project" value="InterPro"/>
</dbReference>
<dbReference type="InterPro" id="IPR036398">
    <property type="entry name" value="CA_dom_sf"/>
</dbReference>
<sequence length="289" mass="32319">HTQELTSSTGRGADTQPSTNALRAHQGTMRPSRDLRLAALVLLFSASVLHPAARAQQETDQEEEFSYSLDAENGPAHWGDIKEEWSACGKGNMQSPIDLASPRVSLVRGLGYLNHSYSPANATIVNRGHDIMLKFEGDAGSVSIDGTPYFLQQLHWHSPTEHSVNGRRYDMELHMFHESAQGKAAVIGVFYEIGAHDAFLHKLEPYLEMIADRKDREEKMGMMDPRGARGKASVYYRYVGSLTTPPCSEGVIWTIVKRVRTVSRHQLELLREAVHDDMEKNARPPQEVN</sequence>
<feature type="region of interest" description="Disordered" evidence="1">
    <location>
        <begin position="1"/>
        <end position="29"/>
    </location>
</feature>
<dbReference type="PANTHER" id="PTHR18952">
    <property type="entry name" value="CARBONIC ANHYDRASE"/>
    <property type="match status" value="1"/>
</dbReference>
<dbReference type="SUPFAM" id="SSF51069">
    <property type="entry name" value="Carbonic anhydrase"/>
    <property type="match status" value="1"/>
</dbReference>
<dbReference type="InterPro" id="IPR041891">
    <property type="entry name" value="Alpha_CA_prokaryot-like"/>
</dbReference>
<feature type="domain" description="Alpha-carbonic anhydrase" evidence="2">
    <location>
        <begin position="63"/>
        <end position="289"/>
    </location>
</feature>
<dbReference type="InterPro" id="IPR001148">
    <property type="entry name" value="CA_dom"/>
</dbReference>
<reference evidence="4" key="1">
    <citation type="journal article" date="2014" name="Science">
        <title>Ancient hybridizations among the ancestral genomes of bread wheat.</title>
        <authorList>
            <consortium name="International Wheat Genome Sequencing Consortium,"/>
            <person name="Marcussen T."/>
            <person name="Sandve S.R."/>
            <person name="Heier L."/>
            <person name="Spannagl M."/>
            <person name="Pfeifer M."/>
            <person name="Jakobsen K.S."/>
            <person name="Wulff B.B."/>
            <person name="Steuernagel B."/>
            <person name="Mayer K.F."/>
            <person name="Olsen O.A."/>
        </authorList>
    </citation>
    <scope>NUCLEOTIDE SEQUENCE [LARGE SCALE GENOMIC DNA]</scope>
    <source>
        <strain evidence="4">cv. AL8/78</strain>
    </source>
</reference>
<accession>A0A453QM04</accession>
<dbReference type="AlphaFoldDB" id="A0A453QM04"/>
<evidence type="ECO:0000313" key="3">
    <source>
        <dbReference type="EnsemblPlants" id="AET7Gv20235900.1"/>
    </source>
</evidence>
<dbReference type="GO" id="GO:0004089">
    <property type="term" value="F:carbonate dehydratase activity"/>
    <property type="evidence" value="ECO:0007669"/>
    <property type="project" value="InterPro"/>
</dbReference>
<reference evidence="3" key="3">
    <citation type="journal article" date="2017" name="Nature">
        <title>Genome sequence of the progenitor of the wheat D genome Aegilops tauschii.</title>
        <authorList>
            <person name="Luo M.C."/>
            <person name="Gu Y.Q."/>
            <person name="Puiu D."/>
            <person name="Wang H."/>
            <person name="Twardziok S.O."/>
            <person name="Deal K.R."/>
            <person name="Huo N."/>
            <person name="Zhu T."/>
            <person name="Wang L."/>
            <person name="Wang Y."/>
            <person name="McGuire P.E."/>
            <person name="Liu S."/>
            <person name="Long H."/>
            <person name="Ramasamy R.K."/>
            <person name="Rodriguez J.C."/>
            <person name="Van S.L."/>
            <person name="Yuan L."/>
            <person name="Wang Z."/>
            <person name="Xia Z."/>
            <person name="Xiao L."/>
            <person name="Anderson O.D."/>
            <person name="Ouyang S."/>
            <person name="Liang Y."/>
            <person name="Zimin A.V."/>
            <person name="Pertea G."/>
            <person name="Qi P."/>
            <person name="Bennetzen J.L."/>
            <person name="Dai X."/>
            <person name="Dawson M.W."/>
            <person name="Muller H.G."/>
            <person name="Kugler K."/>
            <person name="Rivarola-Duarte L."/>
            <person name="Spannagl M."/>
            <person name="Mayer K.F.X."/>
            <person name="Lu F.H."/>
            <person name="Bevan M.W."/>
            <person name="Leroy P."/>
            <person name="Li P."/>
            <person name="You F.M."/>
            <person name="Sun Q."/>
            <person name="Liu Z."/>
            <person name="Lyons E."/>
            <person name="Wicker T."/>
            <person name="Salzberg S.L."/>
            <person name="Devos K.M."/>
            <person name="Dvorak J."/>
        </authorList>
    </citation>
    <scope>NUCLEOTIDE SEQUENCE [LARGE SCALE GENOMIC DNA]</scope>
    <source>
        <strain evidence="3">cv. AL8/78</strain>
    </source>
</reference>